<evidence type="ECO:0000313" key="3">
    <source>
        <dbReference type="Proteomes" id="UP001519921"/>
    </source>
</evidence>
<reference evidence="2 3" key="1">
    <citation type="submission" date="2021-07" db="EMBL/GenBank/DDBJ databases">
        <title>Clostridium weizhouense sp. nov., an anaerobic bacterium isolated from activated sludge of Petroleum wastewater.</title>
        <authorList>
            <person name="Li Q."/>
        </authorList>
    </citation>
    <scope>NUCLEOTIDE SEQUENCE [LARGE SCALE GENOMIC DNA]</scope>
    <source>
        <strain evidence="2 3">YB-6</strain>
    </source>
</reference>
<feature type="transmembrane region" description="Helical" evidence="1">
    <location>
        <begin position="82"/>
        <end position="104"/>
    </location>
</feature>
<feature type="transmembrane region" description="Helical" evidence="1">
    <location>
        <begin position="12"/>
        <end position="33"/>
    </location>
</feature>
<protein>
    <submittedName>
        <fullName evidence="2">Uncharacterized protein</fullName>
    </submittedName>
</protein>
<keyword evidence="1" id="KW-0812">Transmembrane</keyword>
<sequence length="149" mass="16916">MKSLKKILGNTVAAVYFVFPMSLVLLLLIFMPIAFLMDISAVRGSGFAGPNSSAAFIGFGGLFIGLSLLIPPLRKMYRVFPWLYSFTKIFYVNLIILCIGESILNFGYEVQSNARHITFFILMIVQLFICRIGMCIYFKLKPVKHIEER</sequence>
<comment type="caution">
    <text evidence="2">The sequence shown here is derived from an EMBL/GenBank/DDBJ whole genome shotgun (WGS) entry which is preliminary data.</text>
</comment>
<organism evidence="2 3">
    <name type="scientific">Clostridium weizhouense</name>
    <dbReference type="NCBI Taxonomy" id="2859781"/>
    <lineage>
        <taxon>Bacteria</taxon>
        <taxon>Bacillati</taxon>
        <taxon>Bacillota</taxon>
        <taxon>Clostridia</taxon>
        <taxon>Eubacteriales</taxon>
        <taxon>Clostridiaceae</taxon>
        <taxon>Clostridium</taxon>
    </lineage>
</organism>
<dbReference type="RefSeq" id="WP_219779214.1">
    <property type="nucleotide sequence ID" value="NZ_JAHXPT010000005.1"/>
</dbReference>
<proteinExistence type="predicted"/>
<keyword evidence="1" id="KW-1133">Transmembrane helix</keyword>
<feature type="transmembrane region" description="Helical" evidence="1">
    <location>
        <begin position="116"/>
        <end position="140"/>
    </location>
</feature>
<feature type="transmembrane region" description="Helical" evidence="1">
    <location>
        <begin position="53"/>
        <end position="70"/>
    </location>
</feature>
<accession>A0ABS7ANA1</accession>
<keyword evidence="1" id="KW-0472">Membrane</keyword>
<gene>
    <name evidence="2" type="ORF">KYD98_08530</name>
</gene>
<evidence type="ECO:0000256" key="1">
    <source>
        <dbReference type="SAM" id="Phobius"/>
    </source>
</evidence>
<keyword evidence="3" id="KW-1185">Reference proteome</keyword>
<evidence type="ECO:0000313" key="2">
    <source>
        <dbReference type="EMBL" id="MBW6410137.1"/>
    </source>
</evidence>
<dbReference type="Proteomes" id="UP001519921">
    <property type="component" value="Unassembled WGS sequence"/>
</dbReference>
<name>A0ABS7ANA1_9CLOT</name>
<dbReference type="EMBL" id="JAHXPT010000005">
    <property type="protein sequence ID" value="MBW6410137.1"/>
    <property type="molecule type" value="Genomic_DNA"/>
</dbReference>